<evidence type="ECO:0000313" key="3">
    <source>
        <dbReference type="Proteomes" id="UP000887565"/>
    </source>
</evidence>
<reference evidence="4" key="1">
    <citation type="submission" date="2022-11" db="UniProtKB">
        <authorList>
            <consortium name="WormBaseParasite"/>
        </authorList>
    </citation>
    <scope>IDENTIFICATION</scope>
</reference>
<organism evidence="3 4">
    <name type="scientific">Romanomermis culicivorax</name>
    <name type="common">Nematode worm</name>
    <dbReference type="NCBI Taxonomy" id="13658"/>
    <lineage>
        <taxon>Eukaryota</taxon>
        <taxon>Metazoa</taxon>
        <taxon>Ecdysozoa</taxon>
        <taxon>Nematoda</taxon>
        <taxon>Enoplea</taxon>
        <taxon>Dorylaimia</taxon>
        <taxon>Mermithida</taxon>
        <taxon>Mermithoidea</taxon>
        <taxon>Mermithidae</taxon>
        <taxon>Romanomermis</taxon>
    </lineage>
</organism>
<dbReference type="Proteomes" id="UP000887565">
    <property type="component" value="Unplaced"/>
</dbReference>
<evidence type="ECO:0000313" key="4">
    <source>
        <dbReference type="WBParaSite" id="nRc.2.0.1.t39861-RA"/>
    </source>
</evidence>
<keyword evidence="2" id="KW-1133">Transmembrane helix</keyword>
<accession>A0A915KM56</accession>
<dbReference type="WBParaSite" id="nRc.2.0.1.t39861-RA">
    <property type="protein sequence ID" value="nRc.2.0.1.t39861-RA"/>
    <property type="gene ID" value="nRc.2.0.1.g39861"/>
</dbReference>
<keyword evidence="2" id="KW-0472">Membrane</keyword>
<feature type="region of interest" description="Disordered" evidence="1">
    <location>
        <begin position="27"/>
        <end position="48"/>
    </location>
</feature>
<keyword evidence="2" id="KW-0812">Transmembrane</keyword>
<proteinExistence type="predicted"/>
<name>A0A915KM56_ROMCU</name>
<feature type="transmembrane region" description="Helical" evidence="2">
    <location>
        <begin position="146"/>
        <end position="164"/>
    </location>
</feature>
<evidence type="ECO:0000256" key="1">
    <source>
        <dbReference type="SAM" id="MobiDB-lite"/>
    </source>
</evidence>
<protein>
    <submittedName>
        <fullName evidence="4">Uncharacterized protein</fullName>
    </submittedName>
</protein>
<keyword evidence="3" id="KW-1185">Reference proteome</keyword>
<evidence type="ECO:0000256" key="2">
    <source>
        <dbReference type="SAM" id="Phobius"/>
    </source>
</evidence>
<feature type="transmembrane region" description="Helical" evidence="2">
    <location>
        <begin position="113"/>
        <end position="134"/>
    </location>
</feature>
<dbReference type="AlphaFoldDB" id="A0A915KM56"/>
<sequence>MLMVSYPVRFGQYCRIDDREAKAGQKTLHAADERRGRHQCDGSDSETKKKAENDYAGTANICSNICRHRLDKFEFPTACIFPNNKKRGCVGHPVTFLIVSFGARRRGHGRWPFLVALYALKIVVAFFAEIIAQSVGENQRCVADELQLLLVFVGRSAIWLVLMLTTGANAAEIAVVDGFRFVGVAAFEFALPHFVEPRITYIGLDGQVFEVFSESRRKNAMETLAKQYLFT</sequence>